<dbReference type="Proteomes" id="UP000594454">
    <property type="component" value="Chromosome 6"/>
</dbReference>
<keyword evidence="1" id="KW-0175">Coiled coil</keyword>
<feature type="region of interest" description="Disordered" evidence="2">
    <location>
        <begin position="31"/>
        <end position="51"/>
    </location>
</feature>
<name>A0A7R8V605_HERIL</name>
<evidence type="ECO:0000256" key="3">
    <source>
        <dbReference type="SAM" id="SignalP"/>
    </source>
</evidence>
<reference evidence="4 5" key="1">
    <citation type="submission" date="2020-11" db="EMBL/GenBank/DDBJ databases">
        <authorList>
            <person name="Wallbank WR R."/>
            <person name="Pardo Diaz C."/>
            <person name="Kozak K."/>
            <person name="Martin S."/>
            <person name="Jiggins C."/>
            <person name="Moest M."/>
            <person name="Warren A I."/>
            <person name="Generalovic N T."/>
            <person name="Byers J.R.P. K."/>
            <person name="Montejo-Kovacevich G."/>
            <person name="Yen C E."/>
        </authorList>
    </citation>
    <scope>NUCLEOTIDE SEQUENCE [LARGE SCALE GENOMIC DNA]</scope>
</reference>
<feature type="compositionally biased region" description="Polar residues" evidence="2">
    <location>
        <begin position="228"/>
        <end position="241"/>
    </location>
</feature>
<evidence type="ECO:0000313" key="5">
    <source>
        <dbReference type="Proteomes" id="UP000594454"/>
    </source>
</evidence>
<feature type="coiled-coil region" evidence="1">
    <location>
        <begin position="168"/>
        <end position="195"/>
    </location>
</feature>
<keyword evidence="5" id="KW-1185">Reference proteome</keyword>
<dbReference type="AlphaFoldDB" id="A0A7R8V605"/>
<dbReference type="EMBL" id="LR899014">
    <property type="protein sequence ID" value="CAD7093556.1"/>
    <property type="molecule type" value="Genomic_DNA"/>
</dbReference>
<sequence>MKTVVLAVLAFTGLVDCDVSHLVAGHAEARMPAPGRFSGTDPKNVVSEPPSQAQLGAEGAYSESSQAHYVDKVSQNVESAQTTFIDKQILLEHIREQIAEAQLLLRNEINQLQIAQVVASEAANSAGKTSTHLSILSNALSSAQEASFHAQEAARDSADEVSSQSDMVIRAKYRLRELEERLNLLSLELSASKTATARASGSDHHGQKSADSIGYASHKSQESIAARGSTQIPSTKSSSVH</sequence>
<keyword evidence="3" id="KW-0732">Signal</keyword>
<evidence type="ECO:0000313" key="4">
    <source>
        <dbReference type="EMBL" id="CAD7093556.1"/>
    </source>
</evidence>
<feature type="chain" id="PRO_5030522601" evidence="3">
    <location>
        <begin position="18"/>
        <end position="241"/>
    </location>
</feature>
<dbReference type="Pfam" id="PF05335">
    <property type="entry name" value="DUF745"/>
    <property type="match status" value="1"/>
</dbReference>
<gene>
    <name evidence="4" type="ORF">HERILL_LOCUS15831</name>
</gene>
<dbReference type="PANTHER" id="PTHR37161">
    <property type="entry name" value="HDC10475"/>
    <property type="match status" value="1"/>
</dbReference>
<dbReference type="PANTHER" id="PTHR37161:SF3">
    <property type="entry name" value="HDC10475"/>
    <property type="match status" value="1"/>
</dbReference>
<protein>
    <submittedName>
        <fullName evidence="4">Uncharacterized protein</fullName>
    </submittedName>
</protein>
<feature type="signal peptide" evidence="3">
    <location>
        <begin position="1"/>
        <end position="17"/>
    </location>
</feature>
<evidence type="ECO:0000256" key="2">
    <source>
        <dbReference type="SAM" id="MobiDB-lite"/>
    </source>
</evidence>
<organism evidence="4 5">
    <name type="scientific">Hermetia illucens</name>
    <name type="common">Black soldier fly</name>
    <dbReference type="NCBI Taxonomy" id="343691"/>
    <lineage>
        <taxon>Eukaryota</taxon>
        <taxon>Metazoa</taxon>
        <taxon>Ecdysozoa</taxon>
        <taxon>Arthropoda</taxon>
        <taxon>Hexapoda</taxon>
        <taxon>Insecta</taxon>
        <taxon>Pterygota</taxon>
        <taxon>Neoptera</taxon>
        <taxon>Endopterygota</taxon>
        <taxon>Diptera</taxon>
        <taxon>Brachycera</taxon>
        <taxon>Stratiomyomorpha</taxon>
        <taxon>Stratiomyidae</taxon>
        <taxon>Hermetiinae</taxon>
        <taxon>Hermetia</taxon>
    </lineage>
</organism>
<accession>A0A7R8V605</accession>
<evidence type="ECO:0000256" key="1">
    <source>
        <dbReference type="SAM" id="Coils"/>
    </source>
</evidence>
<dbReference type="InterPro" id="IPR007999">
    <property type="entry name" value="DUF745"/>
</dbReference>
<feature type="region of interest" description="Disordered" evidence="2">
    <location>
        <begin position="196"/>
        <end position="241"/>
    </location>
</feature>
<proteinExistence type="predicted"/>
<dbReference type="OrthoDB" id="8197027at2759"/>
<dbReference type="InParanoid" id="A0A7R8V605"/>